<dbReference type="PANTHER" id="PTHR13271:SF135">
    <property type="entry name" value="SET DOMAIN PROTEIN (AFU_ORTHOLOGUE AFUA_4G11040)"/>
    <property type="match status" value="1"/>
</dbReference>
<evidence type="ECO:0000259" key="1">
    <source>
        <dbReference type="Pfam" id="PF00856"/>
    </source>
</evidence>
<gene>
    <name evidence="2" type="ORF">K470DRAFT_270529</name>
</gene>
<dbReference type="Pfam" id="PF00856">
    <property type="entry name" value="SET"/>
    <property type="match status" value="1"/>
</dbReference>
<evidence type="ECO:0000313" key="3">
    <source>
        <dbReference type="Proteomes" id="UP000799421"/>
    </source>
</evidence>
<dbReference type="Proteomes" id="UP000799421">
    <property type="component" value="Unassembled WGS sequence"/>
</dbReference>
<evidence type="ECO:0000313" key="2">
    <source>
        <dbReference type="EMBL" id="KAF2860687.1"/>
    </source>
</evidence>
<keyword evidence="3" id="KW-1185">Reference proteome</keyword>
<feature type="domain" description="SET" evidence="1">
    <location>
        <begin position="33"/>
        <end position="265"/>
    </location>
</feature>
<dbReference type="InterPro" id="IPR046341">
    <property type="entry name" value="SET_dom_sf"/>
</dbReference>
<protein>
    <submittedName>
        <fullName evidence="2">SET domain-containing protein</fullName>
    </submittedName>
</protein>
<dbReference type="SUPFAM" id="SSF82199">
    <property type="entry name" value="SET domain"/>
    <property type="match status" value="1"/>
</dbReference>
<dbReference type="InterPro" id="IPR001214">
    <property type="entry name" value="SET_dom"/>
</dbReference>
<dbReference type="InterPro" id="IPR050600">
    <property type="entry name" value="SETD3_SETD6_MTase"/>
</dbReference>
<dbReference type="PANTHER" id="PTHR13271">
    <property type="entry name" value="UNCHARACTERIZED PUTATIVE METHYLTRANSFERASE"/>
    <property type="match status" value="1"/>
</dbReference>
<dbReference type="GO" id="GO:0016279">
    <property type="term" value="F:protein-lysine N-methyltransferase activity"/>
    <property type="evidence" value="ECO:0007669"/>
    <property type="project" value="TreeGrafter"/>
</dbReference>
<dbReference type="AlphaFoldDB" id="A0A6A7C0D7"/>
<organism evidence="2 3">
    <name type="scientific">Piedraia hortae CBS 480.64</name>
    <dbReference type="NCBI Taxonomy" id="1314780"/>
    <lineage>
        <taxon>Eukaryota</taxon>
        <taxon>Fungi</taxon>
        <taxon>Dikarya</taxon>
        <taxon>Ascomycota</taxon>
        <taxon>Pezizomycotina</taxon>
        <taxon>Dothideomycetes</taxon>
        <taxon>Dothideomycetidae</taxon>
        <taxon>Capnodiales</taxon>
        <taxon>Piedraiaceae</taxon>
        <taxon>Piedraia</taxon>
    </lineage>
</organism>
<name>A0A6A7C0D7_9PEZI</name>
<dbReference type="Gene3D" id="3.90.1410.10">
    <property type="entry name" value="set domain protein methyltransferase, domain 1"/>
    <property type="match status" value="1"/>
</dbReference>
<dbReference type="OrthoDB" id="42889at2759"/>
<dbReference type="EMBL" id="MU005979">
    <property type="protein sequence ID" value="KAF2860687.1"/>
    <property type="molecule type" value="Genomic_DNA"/>
</dbReference>
<proteinExistence type="predicted"/>
<sequence length="609" mass="70135">METAKTKALTAWLQQHGGFLHKDIKLCHDEQSGMHLRAFATIEPDTVITKVPLTLSLSSLNALVDKQFSVFWSRRSELDPAAVGYFYLALQWINRETSFWQPYLEALPQPGEDFSTALWFDRPEDVDWLFGTDVLVSMQCAKELQEGYYHKGIQFLKEAGVDVEPITWDLYRWAFTIFSSRAFSSRFAKREDSQWVAFDHGKDGNGQASALSLDKSWAEFPVLFPVQDITNHKPNARVLWEMDSKDFCFTVEEKIDANSEIFNNYATKGNDELLMGYGFCIPDNPNDGVSLALKPPAADLQTSLREARPNLFTPSGTWNQAKMTFRVRKTRPNDANTFVCVPELLLEILLYVARYERELPFKPQDDPLRYIIEDSDGRRYKPRIARMLVVSLSQTLQPLIAGKRSERPSNSKQKHAQIYRNGQISIRKDLILNFKTVIRSLFKTPKAPCPTFLTLERLYAFWQLRARSHARQFLDGISLSAHTLDLNLLRRSGWEDDAFVLLLAYMFLDAGPENVEAKLPPYMPALLSAPEVPKDLQEQTKALMKVVRIAHQNSINTVWNDPRWSETLIMAFGKMFMFESMEIVVPLENKDEKRLIVYLHDWIENVRVV</sequence>
<accession>A0A6A7C0D7</accession>
<reference evidence="2" key="1">
    <citation type="journal article" date="2020" name="Stud. Mycol.">
        <title>101 Dothideomycetes genomes: a test case for predicting lifestyles and emergence of pathogens.</title>
        <authorList>
            <person name="Haridas S."/>
            <person name="Albert R."/>
            <person name="Binder M."/>
            <person name="Bloem J."/>
            <person name="Labutti K."/>
            <person name="Salamov A."/>
            <person name="Andreopoulos B."/>
            <person name="Baker S."/>
            <person name="Barry K."/>
            <person name="Bills G."/>
            <person name="Bluhm B."/>
            <person name="Cannon C."/>
            <person name="Castanera R."/>
            <person name="Culley D."/>
            <person name="Daum C."/>
            <person name="Ezra D."/>
            <person name="Gonzalez J."/>
            <person name="Henrissat B."/>
            <person name="Kuo A."/>
            <person name="Liang C."/>
            <person name="Lipzen A."/>
            <person name="Lutzoni F."/>
            <person name="Magnuson J."/>
            <person name="Mondo S."/>
            <person name="Nolan M."/>
            <person name="Ohm R."/>
            <person name="Pangilinan J."/>
            <person name="Park H.-J."/>
            <person name="Ramirez L."/>
            <person name="Alfaro M."/>
            <person name="Sun H."/>
            <person name="Tritt A."/>
            <person name="Yoshinaga Y."/>
            <person name="Zwiers L.-H."/>
            <person name="Turgeon B."/>
            <person name="Goodwin S."/>
            <person name="Spatafora J."/>
            <person name="Crous P."/>
            <person name="Grigoriev I."/>
        </authorList>
    </citation>
    <scope>NUCLEOTIDE SEQUENCE</scope>
    <source>
        <strain evidence="2">CBS 480.64</strain>
    </source>
</reference>